<proteinExistence type="predicted"/>
<dbReference type="InterPro" id="IPR041700">
    <property type="entry name" value="OMP_b-brl_3"/>
</dbReference>
<evidence type="ECO:0000313" key="5">
    <source>
        <dbReference type="Proteomes" id="UP000435985"/>
    </source>
</evidence>
<reference evidence="4" key="2">
    <citation type="submission" date="2022-10" db="EMBL/GenBank/DDBJ databases">
        <title>Human gut microbiome strain richness.</title>
        <authorList>
            <person name="Chen-Liaw A."/>
        </authorList>
    </citation>
    <scope>NUCLEOTIDE SEQUENCE</scope>
    <source>
        <strain evidence="4">BSD2780120875st1_E1_BSD2780120875_150330</strain>
    </source>
</reference>
<dbReference type="Proteomes" id="UP000435985">
    <property type="component" value="Unassembled WGS sequence"/>
</dbReference>
<dbReference type="EMBL" id="VWFO01000042">
    <property type="protein sequence ID" value="KAA4661419.1"/>
    <property type="molecule type" value="Genomic_DNA"/>
</dbReference>
<evidence type="ECO:0000313" key="4">
    <source>
        <dbReference type="EMBL" id="MDC2744177.1"/>
    </source>
</evidence>
<dbReference type="InterPro" id="IPR008969">
    <property type="entry name" value="CarboxyPept-like_regulatory"/>
</dbReference>
<dbReference type="AlphaFoldDB" id="A0A139LNL1"/>
<dbReference type="RefSeq" id="WP_022198958.1">
    <property type="nucleotide sequence ID" value="NZ_CAXTIO010000019.1"/>
</dbReference>
<keyword evidence="1" id="KW-0732">Signal</keyword>
<protein>
    <submittedName>
        <fullName evidence="3">Outer membrane beta-barrel protein</fullName>
    </submittedName>
</protein>
<dbReference type="Pfam" id="PF13715">
    <property type="entry name" value="CarbopepD_reg_2"/>
    <property type="match status" value="1"/>
</dbReference>
<dbReference type="Pfam" id="PF14905">
    <property type="entry name" value="OMP_b-brl_3"/>
    <property type="match status" value="1"/>
</dbReference>
<dbReference type="SUPFAM" id="SSF49464">
    <property type="entry name" value="Carboxypeptidase regulatory domain-like"/>
    <property type="match status" value="1"/>
</dbReference>
<accession>A0A139LNL1</accession>
<evidence type="ECO:0000256" key="1">
    <source>
        <dbReference type="SAM" id="SignalP"/>
    </source>
</evidence>
<comment type="caution">
    <text evidence="3">The sequence shown here is derived from an EMBL/GenBank/DDBJ whole genome shotgun (WGS) entry which is preliminary data.</text>
</comment>
<evidence type="ECO:0000259" key="2">
    <source>
        <dbReference type="Pfam" id="PF14905"/>
    </source>
</evidence>
<organism evidence="3 5">
    <name type="scientific">Bacteroides ovatus</name>
    <dbReference type="NCBI Taxonomy" id="28116"/>
    <lineage>
        <taxon>Bacteria</taxon>
        <taxon>Pseudomonadati</taxon>
        <taxon>Bacteroidota</taxon>
        <taxon>Bacteroidia</taxon>
        <taxon>Bacteroidales</taxon>
        <taxon>Bacteroidaceae</taxon>
        <taxon>Bacteroides</taxon>
    </lineage>
</organism>
<reference evidence="3 5" key="1">
    <citation type="journal article" date="2019" name="Nat. Med.">
        <title>A library of human gut bacterial isolates paired with longitudinal multiomics data enables mechanistic microbiome research.</title>
        <authorList>
            <person name="Poyet M."/>
            <person name="Groussin M."/>
            <person name="Gibbons S.M."/>
            <person name="Avila-Pacheco J."/>
            <person name="Jiang X."/>
            <person name="Kearney S.M."/>
            <person name="Perrotta A.R."/>
            <person name="Berdy B."/>
            <person name="Zhao S."/>
            <person name="Lieberman T.D."/>
            <person name="Swanson P.K."/>
            <person name="Smith M."/>
            <person name="Roesemann S."/>
            <person name="Alexander J.E."/>
            <person name="Rich S.A."/>
            <person name="Livny J."/>
            <person name="Vlamakis H."/>
            <person name="Clish C."/>
            <person name="Bullock K."/>
            <person name="Deik A."/>
            <person name="Scott J."/>
            <person name="Pierce K.A."/>
            <person name="Xavier R.J."/>
            <person name="Alm E.J."/>
        </authorList>
    </citation>
    <scope>NUCLEOTIDE SEQUENCE [LARGE SCALE GENOMIC DNA]</scope>
    <source>
        <strain evidence="3 5">BIOML-A14</strain>
    </source>
</reference>
<feature type="domain" description="Outer membrane protein beta-barrel" evidence="2">
    <location>
        <begin position="445"/>
        <end position="899"/>
    </location>
</feature>
<name>A0A139LNL1_BACOV</name>
<dbReference type="Proteomes" id="UP001219389">
    <property type="component" value="Unassembled WGS sequence"/>
</dbReference>
<sequence length="927" mass="106920">MKKFISIFLLLYITLPINAQDKTNELSGFIIHKQENGSNGSLDGANIFLIYAKDTLKTTSINGVFRFKPIKTGKAKLIITAIGCRKVEKELNIIAGKNSNLYIEILDESIQLEEVTIKGRIPIVTQNGDTLIFNPKAVNVQEGDVAMNIVEQLPGTETDDHSVKIMGKQVTKTYIDGRLIFGSDPMAALKNLSATDVLKIKAYDEYENTKTKKLMYRGDLTRVLNIETKSKLISSWKAHLLASTGSNMDSKNDRGKFRKGLGLTTNFFSEKFLLTSNVFHNNINRKSNNIKNVLSISDPGSTYNETTYADLATERSWDTENGTYGTFRAFYTFGYNRDNTNTRSEQHYFPSNNYQQRLYEEQNSNSDRKQNHYSEFSFSNSNDKWGEFRWNQLITYNNNKDWQSLYIYNEENNLQTSKSLMHYDNLNKNFHVKEDVSYVNSITDRIGYTLESSVDINKGKNHSLRIDTLESSTTQTYLTIPSKLRNTEWNGNAQLIYILNPENDTQISFDYSVKYENGWKHQFAWNMLSPTNPQTDEANTYSYKINNLTQKQEVSFHFFPFQKTSCDISAGLKESTLKRKEKEMDNYRKTFISPTVAISFVHTDITKSWSAAYRLHNFAPNIVQLRPQIDNSNPYMLRSGNPNLKQSYLHSFLFNCNRMLGKHNHTIGVIINASIRQHSPVAKTTYYNAETYLPELQYTAPAHSSLISFENVEGYWDIKGKLIWQAPIRSIKSKYTLSTGFNYEHNPYYIGENKTTTRTYAPLIEHFLLCSLTKRLKVTISANTHYVHSINTENYTGKTFYQTAGAMLDISQICKYFYLSSHYNFIFSRDYGINKEINRNHTLNLNVGCKVLNRKGDISIAVYDLLNSHRTFNSQMYSNYIQNTWTNYYGRFFTINFAYRFGKVKSNYEGTTNDGSIREYRPMSGKI</sequence>
<feature type="chain" id="PRO_5044056530" evidence="1">
    <location>
        <begin position="20"/>
        <end position="927"/>
    </location>
</feature>
<feature type="signal peptide" evidence="1">
    <location>
        <begin position="1"/>
        <end position="19"/>
    </location>
</feature>
<dbReference type="EMBL" id="JAQNZF010000027">
    <property type="protein sequence ID" value="MDC2744177.1"/>
    <property type="molecule type" value="Genomic_DNA"/>
</dbReference>
<gene>
    <name evidence="3" type="ORF">F3B98_23000</name>
    <name evidence="4" type="ORF">PO382_18320</name>
</gene>
<evidence type="ECO:0000313" key="3">
    <source>
        <dbReference type="EMBL" id="KAA4661419.1"/>
    </source>
</evidence>